<dbReference type="InterPro" id="IPR007730">
    <property type="entry name" value="SPOR-like_dom"/>
</dbReference>
<dbReference type="Pfam" id="PF05036">
    <property type="entry name" value="SPOR"/>
    <property type="match status" value="1"/>
</dbReference>
<keyword evidence="2" id="KW-0472">Membrane</keyword>
<feature type="transmembrane region" description="Helical" evidence="2">
    <location>
        <begin position="27"/>
        <end position="48"/>
    </location>
</feature>
<reference evidence="4 5" key="1">
    <citation type="submission" date="2021-05" db="EMBL/GenBank/DDBJ databases">
        <title>Roseococcus sp. XZZS9, whole genome shotgun sequencing project.</title>
        <authorList>
            <person name="Zhao G."/>
            <person name="Shen L."/>
        </authorList>
    </citation>
    <scope>NUCLEOTIDE SEQUENCE [LARGE SCALE GENOMIC DNA]</scope>
    <source>
        <strain evidence="4 5">XZZS9</strain>
    </source>
</reference>
<dbReference type="Gene3D" id="3.30.70.1070">
    <property type="entry name" value="Sporulation related repeat"/>
    <property type="match status" value="1"/>
</dbReference>
<dbReference type="RefSeq" id="WP_213671176.1">
    <property type="nucleotide sequence ID" value="NZ_JAHCDA010000003.1"/>
</dbReference>
<evidence type="ECO:0000313" key="5">
    <source>
        <dbReference type="Proteomes" id="UP000766336"/>
    </source>
</evidence>
<evidence type="ECO:0000256" key="2">
    <source>
        <dbReference type="SAM" id="Phobius"/>
    </source>
</evidence>
<dbReference type="EMBL" id="JAHCDA010000003">
    <property type="protein sequence ID" value="MBS7812470.1"/>
    <property type="molecule type" value="Genomic_DNA"/>
</dbReference>
<proteinExistence type="predicted"/>
<feature type="region of interest" description="Disordered" evidence="1">
    <location>
        <begin position="88"/>
        <end position="130"/>
    </location>
</feature>
<sequence>MNDTMLPSWRIRPPERASAGWGIPPKVWMIGGGLAGSVVLASAIIWGISMTGTRGVPLIETDGRPYRVRPDTPGGAVVPNQQELIFERGAGRHERPAEARLGPGPEAPRLDMLRAQSAPPPAPAAAPAPAPVAAAPVQHAPAAAPAPVAAVPAPRVAPAPAQPAARPAAAAPATGGRFMVQLSAAGSEQAARTEWTRLQRRAPDLAGRSPIVTRFERDGQATLWRLRTGGFADQAAARAFCAQLREKSVACIPVAG</sequence>
<name>A0ABS5QFK3_9PROT</name>
<dbReference type="PROSITE" id="PS51724">
    <property type="entry name" value="SPOR"/>
    <property type="match status" value="1"/>
</dbReference>
<keyword evidence="5" id="KW-1185">Reference proteome</keyword>
<accession>A0ABS5QFK3</accession>
<evidence type="ECO:0000259" key="3">
    <source>
        <dbReference type="PROSITE" id="PS51724"/>
    </source>
</evidence>
<feature type="domain" description="SPOR" evidence="3">
    <location>
        <begin position="172"/>
        <end position="256"/>
    </location>
</feature>
<dbReference type="InterPro" id="IPR036680">
    <property type="entry name" value="SPOR-like_sf"/>
</dbReference>
<evidence type="ECO:0000313" key="4">
    <source>
        <dbReference type="EMBL" id="MBS7812470.1"/>
    </source>
</evidence>
<feature type="compositionally biased region" description="Pro residues" evidence="1">
    <location>
        <begin position="118"/>
        <end position="130"/>
    </location>
</feature>
<organism evidence="4 5">
    <name type="scientific">Roseococcus pinisoli</name>
    <dbReference type="NCBI Taxonomy" id="2835040"/>
    <lineage>
        <taxon>Bacteria</taxon>
        <taxon>Pseudomonadati</taxon>
        <taxon>Pseudomonadota</taxon>
        <taxon>Alphaproteobacteria</taxon>
        <taxon>Acetobacterales</taxon>
        <taxon>Roseomonadaceae</taxon>
        <taxon>Roseococcus</taxon>
    </lineage>
</organism>
<dbReference type="SUPFAM" id="SSF110997">
    <property type="entry name" value="Sporulation related repeat"/>
    <property type="match status" value="1"/>
</dbReference>
<feature type="compositionally biased region" description="Basic and acidic residues" evidence="1">
    <location>
        <begin position="88"/>
        <end position="98"/>
    </location>
</feature>
<comment type="caution">
    <text evidence="4">The sequence shown here is derived from an EMBL/GenBank/DDBJ whole genome shotgun (WGS) entry which is preliminary data.</text>
</comment>
<gene>
    <name evidence="4" type="ORF">KHU32_16080</name>
</gene>
<keyword evidence="2" id="KW-0812">Transmembrane</keyword>
<evidence type="ECO:0000256" key="1">
    <source>
        <dbReference type="SAM" id="MobiDB-lite"/>
    </source>
</evidence>
<dbReference type="Proteomes" id="UP000766336">
    <property type="component" value="Unassembled WGS sequence"/>
</dbReference>
<protein>
    <submittedName>
        <fullName evidence="4">SPOR domain-containing protein</fullName>
    </submittedName>
</protein>
<keyword evidence="2" id="KW-1133">Transmembrane helix</keyword>